<dbReference type="PANTHER" id="PTHR33782">
    <property type="entry name" value="OS01G0121600 PROTEIN"/>
    <property type="match status" value="1"/>
</dbReference>
<dbReference type="OrthoDB" id="692214at2759"/>
<dbReference type="PANTHER" id="PTHR33782:SF5">
    <property type="entry name" value="MEDIATOR OF RNA POLYMERASE II TRANSCRIPTION SUBUNIT"/>
    <property type="match status" value="1"/>
</dbReference>
<dbReference type="EMBL" id="SWLB01000011">
    <property type="protein sequence ID" value="KAF3332685.1"/>
    <property type="molecule type" value="Genomic_DNA"/>
</dbReference>
<dbReference type="Proteomes" id="UP000623129">
    <property type="component" value="Unassembled WGS sequence"/>
</dbReference>
<dbReference type="AlphaFoldDB" id="A0A833VME0"/>
<comment type="caution">
    <text evidence="2">The sequence shown here is derived from an EMBL/GenBank/DDBJ whole genome shotgun (WGS) entry which is preliminary data.</text>
</comment>
<gene>
    <name evidence="2" type="ORF">FCM35_KLT02262</name>
</gene>
<reference evidence="2" key="1">
    <citation type="submission" date="2020-01" db="EMBL/GenBank/DDBJ databases">
        <title>Genome sequence of Kobresia littledalei, the first chromosome-level genome in the family Cyperaceae.</title>
        <authorList>
            <person name="Qu G."/>
        </authorList>
    </citation>
    <scope>NUCLEOTIDE SEQUENCE</scope>
    <source>
        <strain evidence="2">C.B.Clarke</strain>
        <tissue evidence="2">Leaf</tissue>
    </source>
</reference>
<protein>
    <submittedName>
        <fullName evidence="2">Uncharacterized protein</fullName>
    </submittedName>
</protein>
<feature type="transmembrane region" description="Helical" evidence="1">
    <location>
        <begin position="108"/>
        <end position="132"/>
    </location>
</feature>
<accession>A0A833VME0</accession>
<evidence type="ECO:0000313" key="3">
    <source>
        <dbReference type="Proteomes" id="UP000623129"/>
    </source>
</evidence>
<name>A0A833VME0_9POAL</name>
<keyword evidence="1" id="KW-0812">Transmembrane</keyword>
<evidence type="ECO:0000256" key="1">
    <source>
        <dbReference type="SAM" id="Phobius"/>
    </source>
</evidence>
<sequence>MILQHAPSSCLLKVSNPSKRPNTSRYRRYCSKVCATSLNEGDQDALQKGLVDSNMAMLYSRISRLRSQDIIEMIEPIEKGHCATLFESNNLEILGLMQFEDLIERPRVAIGVTVMASFCLPVSVILIMLYLMDMAKVVVDRVYVSNNDNLKQV</sequence>
<proteinExistence type="predicted"/>
<keyword evidence="1" id="KW-1133">Transmembrane helix</keyword>
<evidence type="ECO:0000313" key="2">
    <source>
        <dbReference type="EMBL" id="KAF3332685.1"/>
    </source>
</evidence>
<keyword evidence="1" id="KW-0472">Membrane</keyword>
<organism evidence="2 3">
    <name type="scientific">Carex littledalei</name>
    <dbReference type="NCBI Taxonomy" id="544730"/>
    <lineage>
        <taxon>Eukaryota</taxon>
        <taxon>Viridiplantae</taxon>
        <taxon>Streptophyta</taxon>
        <taxon>Embryophyta</taxon>
        <taxon>Tracheophyta</taxon>
        <taxon>Spermatophyta</taxon>
        <taxon>Magnoliopsida</taxon>
        <taxon>Liliopsida</taxon>
        <taxon>Poales</taxon>
        <taxon>Cyperaceae</taxon>
        <taxon>Cyperoideae</taxon>
        <taxon>Cariceae</taxon>
        <taxon>Carex</taxon>
        <taxon>Carex subgen. Euthyceras</taxon>
    </lineage>
</organism>
<keyword evidence="3" id="KW-1185">Reference proteome</keyword>